<keyword evidence="5" id="KW-0808">Transferase</keyword>
<dbReference type="FunCoup" id="A0A0N0PEH9">
    <property type="interactions" value="207"/>
</dbReference>
<evidence type="ECO:0000313" key="12">
    <source>
        <dbReference type="Proteomes" id="UP000053240"/>
    </source>
</evidence>
<sequence length="418" mass="45703">MAVEVEKLLGRKITEGIISIPKGSLNKNLIKTNISYYEGAKDNLPDKEAMITAKKIDHLITNLGKDDFLLVLISGGGSALLPLPVEPISLSEKTTLIKQLAHSGADIKQLNTVRKRISALKGGELALKSKANKTIALILSDIVGDPLDLIASGPTTENTDNPEDALNIIKKYNLYDNLSQSIITVLEKNYQEKPFPKEIVTNFIIGSNKLSTEAAAIEAIALNYFPIQLSNIVTGNVKEIALEYANLTKAFCDFLSNKINAPTLKDIIDNLSIPGLNSHFVDSLESIKEKDICLILGGEITVEVKGSGLGGRNQQLALEFSNYLNDIKNKLNNYDIYFLSAGTDGIDGPTDAAGAIGYINLISDCELEQLDVNSYLNNNDSFNFYKKFKNGSLHIKTGHTNTNVMDIHLILIKRLIIQ</sequence>
<gene>
    <name evidence="11" type="ORF">RR48_05483</name>
</gene>
<dbReference type="Pfam" id="PF13660">
    <property type="entry name" value="DUF4147"/>
    <property type="match status" value="1"/>
</dbReference>
<dbReference type="EMBL" id="KQ459941">
    <property type="protein sequence ID" value="KPJ19173.1"/>
    <property type="molecule type" value="Genomic_DNA"/>
</dbReference>
<organism evidence="11 12">
    <name type="scientific">Papilio machaon</name>
    <name type="common">Old World swallowtail butterfly</name>
    <dbReference type="NCBI Taxonomy" id="76193"/>
    <lineage>
        <taxon>Eukaryota</taxon>
        <taxon>Metazoa</taxon>
        <taxon>Ecdysozoa</taxon>
        <taxon>Arthropoda</taxon>
        <taxon>Hexapoda</taxon>
        <taxon>Insecta</taxon>
        <taxon>Pterygota</taxon>
        <taxon>Neoptera</taxon>
        <taxon>Endopterygota</taxon>
        <taxon>Lepidoptera</taxon>
        <taxon>Glossata</taxon>
        <taxon>Ditrysia</taxon>
        <taxon>Papilionoidea</taxon>
        <taxon>Papilionidae</taxon>
        <taxon>Papilioninae</taxon>
        <taxon>Papilio</taxon>
    </lineage>
</organism>
<dbReference type="SUPFAM" id="SSF82544">
    <property type="entry name" value="GckA/TtuD-like"/>
    <property type="match status" value="1"/>
</dbReference>
<dbReference type="Gene3D" id="3.40.50.10180">
    <property type="entry name" value="Glycerate kinase, MOFRL-like N-terminal domain"/>
    <property type="match status" value="1"/>
</dbReference>
<comment type="catalytic activity">
    <reaction evidence="1">
        <text>(R)-glycerate + ATP = (2R)-3-phosphoglycerate + ADP + H(+)</text>
        <dbReference type="Rhea" id="RHEA:23516"/>
        <dbReference type="ChEBI" id="CHEBI:15378"/>
        <dbReference type="ChEBI" id="CHEBI:16659"/>
        <dbReference type="ChEBI" id="CHEBI:30616"/>
        <dbReference type="ChEBI" id="CHEBI:58272"/>
        <dbReference type="ChEBI" id="CHEBI:456216"/>
        <dbReference type="EC" id="2.7.1.31"/>
    </reaction>
</comment>
<dbReference type="Gene3D" id="3.40.1480.10">
    <property type="entry name" value="MOFRL domain"/>
    <property type="match status" value="1"/>
</dbReference>
<keyword evidence="12" id="KW-1185">Reference proteome</keyword>
<evidence type="ECO:0000256" key="7">
    <source>
        <dbReference type="ARBA" id="ARBA00022777"/>
    </source>
</evidence>
<dbReference type="GO" id="GO:0008887">
    <property type="term" value="F:glycerate kinase activity"/>
    <property type="evidence" value="ECO:0007669"/>
    <property type="project" value="UniProtKB-EC"/>
</dbReference>
<evidence type="ECO:0000256" key="4">
    <source>
        <dbReference type="ARBA" id="ARBA00020720"/>
    </source>
</evidence>
<feature type="domain" description="MOFRL-associated" evidence="10">
    <location>
        <begin position="1"/>
        <end position="187"/>
    </location>
</feature>
<dbReference type="InterPro" id="IPR037035">
    <property type="entry name" value="GK-like_C_sf"/>
</dbReference>
<evidence type="ECO:0000259" key="10">
    <source>
        <dbReference type="Pfam" id="PF13660"/>
    </source>
</evidence>
<dbReference type="AlphaFoldDB" id="A0A0N0PEH9"/>
<reference evidence="11 12" key="1">
    <citation type="journal article" date="2015" name="Nat. Commun.">
        <title>Outbred genome sequencing and CRISPR/Cas9 gene editing in butterflies.</title>
        <authorList>
            <person name="Li X."/>
            <person name="Fan D."/>
            <person name="Zhang W."/>
            <person name="Liu G."/>
            <person name="Zhang L."/>
            <person name="Zhao L."/>
            <person name="Fang X."/>
            <person name="Chen L."/>
            <person name="Dong Y."/>
            <person name="Chen Y."/>
            <person name="Ding Y."/>
            <person name="Zhao R."/>
            <person name="Feng M."/>
            <person name="Zhu Y."/>
            <person name="Feng Y."/>
            <person name="Jiang X."/>
            <person name="Zhu D."/>
            <person name="Xiang H."/>
            <person name="Feng X."/>
            <person name="Li S."/>
            <person name="Wang J."/>
            <person name="Zhang G."/>
            <person name="Kronforst M.R."/>
            <person name="Wang W."/>
        </authorList>
    </citation>
    <scope>NUCLEOTIDE SEQUENCE [LARGE SCALE GENOMIC DNA]</scope>
    <source>
        <strain evidence="11">Ya'a_city_454_Pm</strain>
        <tissue evidence="11">Whole body</tissue>
    </source>
</reference>
<evidence type="ECO:0000256" key="3">
    <source>
        <dbReference type="ARBA" id="ARBA00012101"/>
    </source>
</evidence>
<evidence type="ECO:0000256" key="2">
    <source>
        <dbReference type="ARBA" id="ARBA00005393"/>
    </source>
</evidence>
<evidence type="ECO:0000256" key="5">
    <source>
        <dbReference type="ARBA" id="ARBA00022679"/>
    </source>
</evidence>
<comment type="similarity">
    <text evidence="2">Belongs to the glycerate kinase type-2 family.</text>
</comment>
<evidence type="ECO:0000256" key="1">
    <source>
        <dbReference type="ARBA" id="ARBA00000694"/>
    </source>
</evidence>
<evidence type="ECO:0000259" key="9">
    <source>
        <dbReference type="Pfam" id="PF05161"/>
    </source>
</evidence>
<dbReference type="Proteomes" id="UP000053240">
    <property type="component" value="Unassembled WGS sequence"/>
</dbReference>
<accession>A0A0N0PEH9</accession>
<keyword evidence="8" id="KW-0067">ATP-binding</keyword>
<dbReference type="GO" id="GO:0005524">
    <property type="term" value="F:ATP binding"/>
    <property type="evidence" value="ECO:0007669"/>
    <property type="project" value="UniProtKB-KW"/>
</dbReference>
<keyword evidence="7 11" id="KW-0418">Kinase</keyword>
<feature type="domain" description="MOFRL" evidence="9">
    <location>
        <begin position="292"/>
        <end position="406"/>
    </location>
</feature>
<dbReference type="PANTHER" id="PTHR12227:SF0">
    <property type="entry name" value="GLYCERATE KINASE"/>
    <property type="match status" value="1"/>
</dbReference>
<dbReference type="InterPro" id="IPR007835">
    <property type="entry name" value="MOFRL"/>
</dbReference>
<name>A0A0N0PEH9_PAPMA</name>
<dbReference type="PANTHER" id="PTHR12227">
    <property type="entry name" value="GLYCERATE KINASE"/>
    <property type="match status" value="1"/>
</dbReference>
<dbReference type="InterPro" id="IPR039760">
    <property type="entry name" value="MOFRL_protein"/>
</dbReference>
<keyword evidence="6" id="KW-0547">Nucleotide-binding</keyword>
<dbReference type="InterPro" id="IPR038614">
    <property type="entry name" value="GK_N_sf"/>
</dbReference>
<evidence type="ECO:0000256" key="8">
    <source>
        <dbReference type="ARBA" id="ARBA00022840"/>
    </source>
</evidence>
<proteinExistence type="inferred from homology"/>
<dbReference type="Pfam" id="PF05161">
    <property type="entry name" value="MOFRL"/>
    <property type="match status" value="1"/>
</dbReference>
<dbReference type="InterPro" id="IPR025286">
    <property type="entry name" value="MOFRL_assoc_dom"/>
</dbReference>
<evidence type="ECO:0000313" key="11">
    <source>
        <dbReference type="EMBL" id="KPJ19173.1"/>
    </source>
</evidence>
<dbReference type="EC" id="2.7.1.31" evidence="3"/>
<dbReference type="GO" id="GO:0005737">
    <property type="term" value="C:cytoplasm"/>
    <property type="evidence" value="ECO:0007669"/>
    <property type="project" value="TreeGrafter"/>
</dbReference>
<dbReference type="FunFam" id="3.40.50.10180:FF:000001">
    <property type="entry name" value="Glycerate kinase"/>
    <property type="match status" value="1"/>
</dbReference>
<protein>
    <recommendedName>
        <fullName evidence="4">Glycerate kinase</fullName>
        <ecNumber evidence="3">2.7.1.31</ecNumber>
    </recommendedName>
</protein>
<dbReference type="InParanoid" id="A0A0N0PEH9"/>
<evidence type="ECO:0000256" key="6">
    <source>
        <dbReference type="ARBA" id="ARBA00022741"/>
    </source>
</evidence>
<dbReference type="STRING" id="76193.A0A0N0PEH9"/>